<name>A0ABM8YYK2_9PROT</name>
<keyword evidence="4" id="KW-0808">Transferase</keyword>
<dbReference type="NCBIfam" id="TIGR03342">
    <property type="entry name" value="dsrC_tusE_dsvC"/>
    <property type="match status" value="1"/>
</dbReference>
<dbReference type="InterPro" id="IPR025526">
    <property type="entry name" value="DsrC-like_dom_sf"/>
</dbReference>
<dbReference type="SUPFAM" id="SSF69721">
    <property type="entry name" value="DsrC, the gamma subunit of dissimilatory sulfite reductase"/>
    <property type="match status" value="1"/>
</dbReference>
<dbReference type="EC" id="2.8.1.-" evidence="4"/>
<keyword evidence="5" id="KW-1185">Reference proteome</keyword>
<evidence type="ECO:0000256" key="1">
    <source>
        <dbReference type="ARBA" id="ARBA00004496"/>
    </source>
</evidence>
<evidence type="ECO:0000256" key="3">
    <source>
        <dbReference type="ARBA" id="ARBA00022490"/>
    </source>
</evidence>
<dbReference type="InterPro" id="IPR043163">
    <property type="entry name" value="DsrC-like_N"/>
</dbReference>
<proteinExistence type="inferred from homology"/>
<dbReference type="GO" id="GO:0016740">
    <property type="term" value="F:transferase activity"/>
    <property type="evidence" value="ECO:0007669"/>
    <property type="project" value="UniProtKB-KW"/>
</dbReference>
<protein>
    <submittedName>
        <fullName evidence="4">Sulfurtransferase TusE homolog</fullName>
        <ecNumber evidence="4">2.8.1.-</ecNumber>
    </submittedName>
</protein>
<accession>A0ABM8YYK2</accession>
<sequence>MPAIDVNDKTYETDKEGYLVNFDAWNMDIAKFIAHAEELEMTDNHWEIIKFLRAYYKQHQSTPNIRELTQAVSEELSEEKGKSPYLYDLFPSGPAEQGCKIAGLPKLFVDPNAHTVI</sequence>
<dbReference type="InterPro" id="IPR007453">
    <property type="entry name" value="DsrC/TusE"/>
</dbReference>
<dbReference type="PIRSF" id="PIRSF006223">
    <property type="entry name" value="DsrC_TusE"/>
    <property type="match status" value="1"/>
</dbReference>
<dbReference type="PANTHER" id="PTHR37010">
    <property type="entry name" value="SULFURTRANSFERASE TUSE"/>
    <property type="match status" value="1"/>
</dbReference>
<dbReference type="RefSeq" id="WP_239796510.1">
    <property type="nucleotide sequence ID" value="NZ_OU912926.1"/>
</dbReference>
<dbReference type="InterPro" id="IPR042072">
    <property type="entry name" value="DsrC-like_C"/>
</dbReference>
<organism evidence="4 5">
    <name type="scientific">Candidatus Nitrotoga arctica</name>
    <dbReference type="NCBI Taxonomy" id="453162"/>
    <lineage>
        <taxon>Bacteria</taxon>
        <taxon>Pseudomonadati</taxon>
        <taxon>Pseudomonadota</taxon>
        <taxon>Betaproteobacteria</taxon>
        <taxon>Nitrosomonadales</taxon>
        <taxon>Gallionellaceae</taxon>
        <taxon>Candidatus Nitrotoga</taxon>
    </lineage>
</organism>
<dbReference type="Gene3D" id="3.30.1420.10">
    <property type="match status" value="1"/>
</dbReference>
<dbReference type="EMBL" id="OU912926">
    <property type="protein sequence ID" value="CAG9932603.1"/>
    <property type="molecule type" value="Genomic_DNA"/>
</dbReference>
<evidence type="ECO:0000256" key="2">
    <source>
        <dbReference type="ARBA" id="ARBA00005718"/>
    </source>
</evidence>
<comment type="similarity">
    <text evidence="2">Belongs to the DsrC/TusE family.</text>
</comment>
<dbReference type="Pfam" id="PF04358">
    <property type="entry name" value="DsrC"/>
    <property type="match status" value="1"/>
</dbReference>
<keyword evidence="3" id="KW-0963">Cytoplasm</keyword>
<comment type="subcellular location">
    <subcellularLocation>
        <location evidence="1">Cytoplasm</location>
    </subcellularLocation>
</comment>
<gene>
    <name evidence="4" type="primary">tusE</name>
    <name evidence="4" type="ORF">NTG6680_1350</name>
</gene>
<evidence type="ECO:0000313" key="5">
    <source>
        <dbReference type="Proteomes" id="UP000839052"/>
    </source>
</evidence>
<reference evidence="4 5" key="1">
    <citation type="submission" date="2021-10" db="EMBL/GenBank/DDBJ databases">
        <authorList>
            <person name="Koch H."/>
        </authorList>
    </citation>
    <scope>NUCLEOTIDE SEQUENCE [LARGE SCALE GENOMIC DNA]</scope>
    <source>
        <strain evidence="4">6680</strain>
    </source>
</reference>
<dbReference type="Gene3D" id="1.10.10.370">
    <property type="entry name" value="DsrC-like protein, C-terminal domain"/>
    <property type="match status" value="1"/>
</dbReference>
<evidence type="ECO:0000313" key="4">
    <source>
        <dbReference type="EMBL" id="CAG9932603.1"/>
    </source>
</evidence>
<dbReference type="PANTHER" id="PTHR37010:SF1">
    <property type="entry name" value="SULFURTRANSFERASE TUSE"/>
    <property type="match status" value="1"/>
</dbReference>
<dbReference type="Proteomes" id="UP000839052">
    <property type="component" value="Chromosome"/>
</dbReference>